<dbReference type="Gene3D" id="6.10.250.2560">
    <property type="match status" value="1"/>
</dbReference>
<name>A0A087TXP6_STEMI</name>
<feature type="non-terminal residue" evidence="2">
    <location>
        <position position="1"/>
    </location>
</feature>
<evidence type="ECO:0000313" key="2">
    <source>
        <dbReference type="EMBL" id="KFM69885.1"/>
    </source>
</evidence>
<accession>A0A087TXP6</accession>
<dbReference type="InterPro" id="IPR032337">
    <property type="entry name" value="RPRD1A/B_C"/>
</dbReference>
<gene>
    <name evidence="2" type="ORF">X975_17049</name>
</gene>
<feature type="domain" description="RPRD1A/B C-terminal" evidence="1">
    <location>
        <begin position="1"/>
        <end position="71"/>
    </location>
</feature>
<reference evidence="2 3" key="1">
    <citation type="submission" date="2013-11" db="EMBL/GenBank/DDBJ databases">
        <title>Genome sequencing of Stegodyphus mimosarum.</title>
        <authorList>
            <person name="Bechsgaard J."/>
        </authorList>
    </citation>
    <scope>NUCLEOTIDE SEQUENCE [LARGE SCALE GENOMIC DNA]</scope>
</reference>
<dbReference type="Proteomes" id="UP000054359">
    <property type="component" value="Unassembled WGS sequence"/>
</dbReference>
<evidence type="ECO:0000313" key="3">
    <source>
        <dbReference type="Proteomes" id="UP000054359"/>
    </source>
</evidence>
<keyword evidence="3" id="KW-1185">Reference proteome</keyword>
<dbReference type="STRING" id="407821.A0A087TXP6"/>
<dbReference type="Pfam" id="PF16566">
    <property type="entry name" value="CREPT"/>
    <property type="match status" value="1"/>
</dbReference>
<evidence type="ECO:0000259" key="1">
    <source>
        <dbReference type="Pfam" id="PF16566"/>
    </source>
</evidence>
<proteinExistence type="predicted"/>
<sequence length="72" mass="8086">QDLENCPSTDAVVREKIASLPPEVSDITLLEKIQSREAAEKLTKQVDEACAILADYNNRLSEELEDRKQVSK</sequence>
<dbReference type="EMBL" id="KK117229">
    <property type="protein sequence ID" value="KFM69885.1"/>
    <property type="molecule type" value="Genomic_DNA"/>
</dbReference>
<organism evidence="2 3">
    <name type="scientific">Stegodyphus mimosarum</name>
    <name type="common">African social velvet spider</name>
    <dbReference type="NCBI Taxonomy" id="407821"/>
    <lineage>
        <taxon>Eukaryota</taxon>
        <taxon>Metazoa</taxon>
        <taxon>Ecdysozoa</taxon>
        <taxon>Arthropoda</taxon>
        <taxon>Chelicerata</taxon>
        <taxon>Arachnida</taxon>
        <taxon>Araneae</taxon>
        <taxon>Araneomorphae</taxon>
        <taxon>Entelegynae</taxon>
        <taxon>Eresoidea</taxon>
        <taxon>Eresidae</taxon>
        <taxon>Stegodyphus</taxon>
    </lineage>
</organism>
<feature type="non-terminal residue" evidence="2">
    <location>
        <position position="72"/>
    </location>
</feature>
<dbReference type="AlphaFoldDB" id="A0A087TXP6"/>
<protein>
    <submittedName>
        <fullName evidence="2">Regulation of nuclear pre-mRNA domain-containing protein 1B</fullName>
    </submittedName>
</protein>
<dbReference type="OrthoDB" id="10069473at2759"/>